<sequence>MRTTDHVLDLDLVAGKQAYASRAAGVVGVMTAAWRLFRNRREIARLNEMDDRHLLDMGLRREDVREAITSPFFDNPGSYLTRASRNRASLFYKGIRHD</sequence>
<evidence type="ECO:0000259" key="2">
    <source>
        <dbReference type="Pfam" id="PF06568"/>
    </source>
</evidence>
<dbReference type="OrthoDB" id="8420502at2"/>
<keyword evidence="1" id="KW-0812">Transmembrane</keyword>
<gene>
    <name evidence="3" type="ORF">AC244_21685</name>
</gene>
<keyword evidence="1" id="KW-0472">Membrane</keyword>
<dbReference type="InterPro" id="IPR009506">
    <property type="entry name" value="YjiS-like"/>
</dbReference>
<feature type="domain" description="YjiS-like" evidence="2">
    <location>
        <begin position="30"/>
        <end position="65"/>
    </location>
</feature>
<keyword evidence="1" id="KW-1133">Transmembrane helix</keyword>
<dbReference type="PATRIC" id="fig|106592.7.peg.2186"/>
<feature type="transmembrane region" description="Helical" evidence="1">
    <location>
        <begin position="20"/>
        <end position="37"/>
    </location>
</feature>
<organism evidence="3 4">
    <name type="scientific">Ensifer adhaerens</name>
    <name type="common">Sinorhizobium morelense</name>
    <dbReference type="NCBI Taxonomy" id="106592"/>
    <lineage>
        <taxon>Bacteria</taxon>
        <taxon>Pseudomonadati</taxon>
        <taxon>Pseudomonadota</taxon>
        <taxon>Alphaproteobacteria</taxon>
        <taxon>Hyphomicrobiales</taxon>
        <taxon>Rhizobiaceae</taxon>
        <taxon>Sinorhizobium/Ensifer group</taxon>
        <taxon>Ensifer</taxon>
    </lineage>
</organism>
<comment type="caution">
    <text evidence="3">The sequence shown here is derived from an EMBL/GenBank/DDBJ whole genome shotgun (WGS) entry which is preliminary data.</text>
</comment>
<evidence type="ECO:0000313" key="4">
    <source>
        <dbReference type="Proteomes" id="UP000037425"/>
    </source>
</evidence>
<dbReference type="RefSeq" id="WP_053250883.1">
    <property type="nucleotide sequence ID" value="NZ_LGAP01000016.1"/>
</dbReference>
<protein>
    <recommendedName>
        <fullName evidence="2">YjiS-like domain-containing protein</fullName>
    </recommendedName>
</protein>
<evidence type="ECO:0000313" key="3">
    <source>
        <dbReference type="EMBL" id="KOF16023.1"/>
    </source>
</evidence>
<evidence type="ECO:0000256" key="1">
    <source>
        <dbReference type="SAM" id="Phobius"/>
    </source>
</evidence>
<reference evidence="4" key="1">
    <citation type="submission" date="2015-07" db="EMBL/GenBank/DDBJ databases">
        <title>Whole genome sequence of an Ensifer adhaerens strain isolated from a cave pool in the Wind Cave National Park.</title>
        <authorList>
            <person name="Eng W.W.H."/>
            <person name="Gan H.M."/>
            <person name="Barton H.A."/>
            <person name="Savka M.A."/>
        </authorList>
    </citation>
    <scope>NUCLEOTIDE SEQUENCE [LARGE SCALE GENOMIC DNA]</scope>
    <source>
        <strain evidence="4">SD006</strain>
    </source>
</reference>
<proteinExistence type="predicted"/>
<dbReference type="AlphaFoldDB" id="A0A0L8BN59"/>
<dbReference type="Pfam" id="PF06568">
    <property type="entry name" value="YjiS-like"/>
    <property type="match status" value="1"/>
</dbReference>
<dbReference type="EMBL" id="LGAP01000016">
    <property type="protein sequence ID" value="KOF16023.1"/>
    <property type="molecule type" value="Genomic_DNA"/>
</dbReference>
<dbReference type="Proteomes" id="UP000037425">
    <property type="component" value="Unassembled WGS sequence"/>
</dbReference>
<accession>A0A0L8BN59</accession>
<name>A0A0L8BN59_ENSAD</name>